<accession>A0A9P4YJE3</accession>
<feature type="compositionally biased region" description="Low complexity" evidence="1">
    <location>
        <begin position="27"/>
        <end position="54"/>
    </location>
</feature>
<reference evidence="2" key="1">
    <citation type="submission" date="2020-03" db="EMBL/GenBank/DDBJ databases">
        <title>Whole Genome Sequence of Trichophyton interdigitale from India.</title>
        <authorList>
            <person name="Kumar P."/>
        </authorList>
    </citation>
    <scope>NUCLEOTIDE SEQUENCE</scope>
    <source>
        <strain evidence="2">UCMS-IGIB-CI14</strain>
    </source>
</reference>
<feature type="region of interest" description="Disordered" evidence="1">
    <location>
        <begin position="1"/>
        <end position="131"/>
    </location>
</feature>
<feature type="compositionally biased region" description="Polar residues" evidence="1">
    <location>
        <begin position="343"/>
        <end position="357"/>
    </location>
</feature>
<dbReference type="Pfam" id="PF10295">
    <property type="entry name" value="DUF2406"/>
    <property type="match status" value="1"/>
</dbReference>
<dbReference type="AlphaFoldDB" id="A0A9P4YJE3"/>
<evidence type="ECO:0000313" key="3">
    <source>
        <dbReference type="Proteomes" id="UP000749309"/>
    </source>
</evidence>
<feature type="compositionally biased region" description="Low complexity" evidence="1">
    <location>
        <begin position="365"/>
        <end position="376"/>
    </location>
</feature>
<name>A0A9P4YJE3_9EURO</name>
<dbReference type="EMBL" id="JAAQVJ010000061">
    <property type="protein sequence ID" value="KAF3896915.1"/>
    <property type="molecule type" value="Genomic_DNA"/>
</dbReference>
<evidence type="ECO:0000313" key="2">
    <source>
        <dbReference type="EMBL" id="KAF3896915.1"/>
    </source>
</evidence>
<comment type="caution">
    <text evidence="2">The sequence shown here is derived from an EMBL/GenBank/DDBJ whole genome shotgun (WGS) entry which is preliminary data.</text>
</comment>
<organism evidence="2 3">
    <name type="scientific">Trichophyton interdigitale</name>
    <dbReference type="NCBI Taxonomy" id="101480"/>
    <lineage>
        <taxon>Eukaryota</taxon>
        <taxon>Fungi</taxon>
        <taxon>Dikarya</taxon>
        <taxon>Ascomycota</taxon>
        <taxon>Pezizomycotina</taxon>
        <taxon>Eurotiomycetes</taxon>
        <taxon>Eurotiomycetidae</taxon>
        <taxon>Onygenales</taxon>
        <taxon>Arthrodermataceae</taxon>
        <taxon>Trichophyton</taxon>
    </lineage>
</organism>
<sequence length="416" mass="46421">MPDQKPGKLGRVLSFASNKSRKSASNQQPLSPQKTSSSSQQQQQQQQQARSPSQRPYSHARNNTDLSDKSADRPGSNKMRTHADPTLAMSEAQPAAIALQESSLGQLRGIQHKDRFGNPITEPDLSNPTRYRFERPLDTIRSFEAAIDGTYGSRRMSYARPDESTNGHSRPTSFFGGDRSNGQYYQRGGYDSYSVSRGYQSRPESYVDAYGNGYGSAADMNQYNYSNQRPARAGPPRQAPPPRTNSDPNYAYSSYPTHNPSTVNSYYTQPQYQGQQDNPNSNSPSGSGGRSVDHWVNSTDPSSVNSSMDRLAQQQQHHPQGQKYDDQPTESYGFTGFGADPQLEQSQQLMNPGQENIYSLPPRLQQQQQQQKQQYQAPPTVPRKEVPVSVPPPAVTGATLQEGKRKSWFKRRISRT</sequence>
<dbReference type="PANTHER" id="PTHR28186:SF1">
    <property type="entry name" value="MEIOTICALLY UP-REGULATED GENE 9 PROTEIN"/>
    <property type="match status" value="1"/>
</dbReference>
<feature type="region of interest" description="Disordered" evidence="1">
    <location>
        <begin position="154"/>
        <end position="189"/>
    </location>
</feature>
<feature type="compositionally biased region" description="Polar residues" evidence="1">
    <location>
        <begin position="244"/>
        <end position="277"/>
    </location>
</feature>
<evidence type="ECO:0000256" key="1">
    <source>
        <dbReference type="SAM" id="MobiDB-lite"/>
    </source>
</evidence>
<feature type="compositionally biased region" description="Polar residues" evidence="1">
    <location>
        <begin position="296"/>
        <end position="308"/>
    </location>
</feature>
<dbReference type="Proteomes" id="UP000749309">
    <property type="component" value="Unassembled WGS sequence"/>
</dbReference>
<feature type="region of interest" description="Disordered" evidence="1">
    <location>
        <begin position="226"/>
        <end position="416"/>
    </location>
</feature>
<feature type="compositionally biased region" description="Basic residues" evidence="1">
    <location>
        <begin position="406"/>
        <end position="416"/>
    </location>
</feature>
<dbReference type="InterPro" id="IPR018809">
    <property type="entry name" value="DUF2406"/>
</dbReference>
<feature type="compositionally biased region" description="Low complexity" evidence="1">
    <location>
        <begin position="313"/>
        <end position="322"/>
    </location>
</feature>
<gene>
    <name evidence="2" type="ORF">GY632_2503</name>
</gene>
<feature type="compositionally biased region" description="Polar residues" evidence="1">
    <location>
        <begin position="15"/>
        <end position="26"/>
    </location>
</feature>
<dbReference type="PANTHER" id="PTHR28186">
    <property type="entry name" value="MEIOTICALLY UP-REGULATED GENE 9 PROTEIN"/>
    <property type="match status" value="1"/>
</dbReference>
<protein>
    <submittedName>
        <fullName evidence="2">Uncharacterized protein</fullName>
    </submittedName>
</protein>
<proteinExistence type="predicted"/>